<feature type="compositionally biased region" description="Basic and acidic residues" evidence="1">
    <location>
        <begin position="604"/>
        <end position="616"/>
    </location>
</feature>
<comment type="caution">
    <text evidence="2">The sequence shown here is derived from an EMBL/GenBank/DDBJ whole genome shotgun (WGS) entry which is preliminary data.</text>
</comment>
<dbReference type="OrthoDB" id="5213490at2759"/>
<dbReference type="Proteomes" id="UP000029964">
    <property type="component" value="Unassembled WGS sequence"/>
</dbReference>
<dbReference type="EMBL" id="JPKY01000003">
    <property type="protein sequence ID" value="KFH48569.1"/>
    <property type="molecule type" value="Genomic_DNA"/>
</dbReference>
<protein>
    <submittedName>
        <fullName evidence="2">Uncharacterized protein</fullName>
    </submittedName>
</protein>
<dbReference type="Gene3D" id="3.80.10.10">
    <property type="entry name" value="Ribonuclease Inhibitor"/>
    <property type="match status" value="2"/>
</dbReference>
<keyword evidence="3" id="KW-1185">Reference proteome</keyword>
<name>A0A086TGT7_HAPC1</name>
<proteinExistence type="predicted"/>
<dbReference type="InterPro" id="IPR032675">
    <property type="entry name" value="LRR_dom_sf"/>
</dbReference>
<feature type="compositionally biased region" description="Basic and acidic residues" evidence="1">
    <location>
        <begin position="585"/>
        <end position="594"/>
    </location>
</feature>
<dbReference type="AlphaFoldDB" id="A0A086TGT7"/>
<reference evidence="3" key="1">
    <citation type="journal article" date="2014" name="Genome Announc.">
        <title>Genome sequence and annotation of Acremonium chrysogenum, producer of the beta-lactam antibiotic cephalosporin C.</title>
        <authorList>
            <person name="Terfehr D."/>
            <person name="Dahlmann T.A."/>
            <person name="Specht T."/>
            <person name="Zadra I."/>
            <person name="Kuernsteiner H."/>
            <person name="Kueck U."/>
        </authorList>
    </citation>
    <scope>NUCLEOTIDE SEQUENCE [LARGE SCALE GENOMIC DNA]</scope>
    <source>
        <strain evidence="3">ATCC 11550 / CBS 779.69 / DSM 880 / IAM 14645 / JCM 23072 / IMI 49137</strain>
    </source>
</reference>
<dbReference type="HOGENOM" id="CLU_021422_1_0_1"/>
<evidence type="ECO:0000313" key="2">
    <source>
        <dbReference type="EMBL" id="KFH48569.1"/>
    </source>
</evidence>
<evidence type="ECO:0000256" key="1">
    <source>
        <dbReference type="SAM" id="MobiDB-lite"/>
    </source>
</evidence>
<dbReference type="SUPFAM" id="SSF52047">
    <property type="entry name" value="RNI-like"/>
    <property type="match status" value="1"/>
</dbReference>
<organism evidence="2 3">
    <name type="scientific">Hapsidospora chrysogenum (strain ATCC 11550 / CBS 779.69 / DSM 880 / IAM 14645 / JCM 23072 / IMI 49137)</name>
    <name type="common">Acremonium chrysogenum</name>
    <dbReference type="NCBI Taxonomy" id="857340"/>
    <lineage>
        <taxon>Eukaryota</taxon>
        <taxon>Fungi</taxon>
        <taxon>Dikarya</taxon>
        <taxon>Ascomycota</taxon>
        <taxon>Pezizomycotina</taxon>
        <taxon>Sordariomycetes</taxon>
        <taxon>Hypocreomycetidae</taxon>
        <taxon>Hypocreales</taxon>
        <taxon>Bionectriaceae</taxon>
        <taxon>Hapsidospora</taxon>
    </lineage>
</organism>
<sequence>MAHLPSYQEATSRPDWLRLVAPYISFSEYHALCLVNRRFWRVFAPRLWANLLSSVRLAGLDPGDDLAWWFDFVFAKLNAIRPSTRALVRLLDARRFAKDAYHFASDESAPTLQRSFKRALHHLPQVNSVMIDGHVDLDPRFLALSTAGDTTRPLLLLSIAHCPYQLPSTFFNSPSLQGLVYLDISEVPGSILPLIQPALLPSLRILKIRGREIDNATLSALVSLYRLRLWSLDISDNRISDHVIDMLTSHCFPVTQLRSSAHFRVEGRLILEERGTPQYGPFITVEESEWSGTFDHPERYFADSPMYQVRPDQGFQEHQTFRADGLEPIRQDTADAASAVLSEGEVGVEDLRASRGLTHLHLSNTKISAAGLEKLVRQSNGQIEELSCDSTPLLPPYTDYPNAWPTSASLHGILGVAHVFRPVFSSNLRALRIHHSLITHIPTLDLDGLSTLSRIHIAENAIRQRVDGAFPQAFVPDMNPRLTSLTLTCIPRRSSGPLVDRLLRFLRLLSSQERAMQDIMTTAASSWRGPGMLKGLRHLRLEFEPDPMEEGFSAAEDLDAAELMNSGNPGFSFFGDEWTAKTDVAAEARSRSGMRDVGNSSAGDDGHRDESSHSDRDGEEYVTYHGEWNGKSFSLPVWVGSAPAPAPVLADYRELVLQNCIRDGVGPATPAQILAGAPAKSYVFHTAWRMAVMPRTLSAPPKSELAGMRDVLGELKKFRLEGRARHAGLRRRDGDRRTMLGEPHWFWTGRLEVAVEEPAARARPSQYWR</sequence>
<accession>A0A086TGT7</accession>
<evidence type="ECO:0000313" key="3">
    <source>
        <dbReference type="Proteomes" id="UP000029964"/>
    </source>
</evidence>
<gene>
    <name evidence="2" type="ORF">ACRE_005710</name>
</gene>
<feature type="region of interest" description="Disordered" evidence="1">
    <location>
        <begin position="585"/>
        <end position="617"/>
    </location>
</feature>